<organism evidence="11 12">
    <name type="scientific">Anabaena lutea FACHB-196</name>
    <dbReference type="NCBI Taxonomy" id="2692881"/>
    <lineage>
        <taxon>Bacteria</taxon>
        <taxon>Bacillati</taxon>
        <taxon>Cyanobacteriota</taxon>
        <taxon>Cyanophyceae</taxon>
        <taxon>Nostocales</taxon>
        <taxon>Nostocaceae</taxon>
        <taxon>Anabaena</taxon>
    </lineage>
</organism>
<evidence type="ECO:0000256" key="5">
    <source>
        <dbReference type="ARBA" id="ARBA00022801"/>
    </source>
</evidence>
<evidence type="ECO:0000259" key="10">
    <source>
        <dbReference type="PROSITE" id="PS51760"/>
    </source>
</evidence>
<protein>
    <recommendedName>
        <fullName evidence="9">Beta-xylanase</fullName>
        <ecNumber evidence="9">3.2.1.8</ecNumber>
    </recommendedName>
</protein>
<dbReference type="PANTHER" id="PTHR31490:SF88">
    <property type="entry name" value="BETA-XYLANASE"/>
    <property type="match status" value="1"/>
</dbReference>
<comment type="catalytic activity">
    <reaction evidence="1 9">
        <text>Endohydrolysis of (1-&gt;4)-beta-D-xylosidic linkages in xylans.</text>
        <dbReference type="EC" id="3.2.1.8"/>
    </reaction>
</comment>
<dbReference type="Pfam" id="PF00331">
    <property type="entry name" value="Glyco_hydro_10"/>
    <property type="match status" value="1"/>
</dbReference>
<name>A0ABR8FEU4_9NOST</name>
<keyword evidence="12" id="KW-1185">Reference proteome</keyword>
<evidence type="ECO:0000256" key="8">
    <source>
        <dbReference type="ARBA" id="ARBA00023326"/>
    </source>
</evidence>
<sequence>MSNNWKFNKRRDFLLGLAGITGMVALGKGQSIYLNYSIQSLDNQARTFYVYGEKSLKERAATKGLIYGAAASHDNLISDSEFAKVFIQQSGMMVPELEFKWSSGNKRLRPDQNSFDFKAADWMIEFSQKNDLLFRGHTLVWHHALPNWFEEQVNRQNAELLLTKHIQTVVGRYVGKVHSWDVVNEAIAPSHNIFNGLRKTPWLDLLGTDYIDLAFRLAAQADPSALLVYNDFGLDYDNSKDEAKRQAVLSLLEGLKSKGTPIHALGIQAHLSGDSHSFNPQKFRDFLSNVASLDLKILITEMDVKDQNLPFDTAMRDRTIAAAYEDYLSVALDEKAVIAVLTWGLSDKYTWLNEFQPRKDKTPVRPLPLDAQMQYKLAWNAIARAFDHAPKR</sequence>
<evidence type="ECO:0000256" key="7">
    <source>
        <dbReference type="ARBA" id="ARBA00023295"/>
    </source>
</evidence>
<comment type="caution">
    <text evidence="11">The sequence shown here is derived from an EMBL/GenBank/DDBJ whole genome shotgun (WGS) entry which is preliminary data.</text>
</comment>
<keyword evidence="6 9" id="KW-0119">Carbohydrate metabolism</keyword>
<dbReference type="PRINTS" id="PR00134">
    <property type="entry name" value="GLHYDRLASE10"/>
</dbReference>
<evidence type="ECO:0000256" key="2">
    <source>
        <dbReference type="ARBA" id="ARBA00007495"/>
    </source>
</evidence>
<evidence type="ECO:0000313" key="11">
    <source>
        <dbReference type="EMBL" id="MBD2567385.1"/>
    </source>
</evidence>
<proteinExistence type="inferred from homology"/>
<dbReference type="SMART" id="SM00633">
    <property type="entry name" value="Glyco_10"/>
    <property type="match status" value="1"/>
</dbReference>
<dbReference type="PANTHER" id="PTHR31490">
    <property type="entry name" value="GLYCOSYL HYDROLASE"/>
    <property type="match status" value="1"/>
</dbReference>
<dbReference type="RefSeq" id="WP_190712249.1">
    <property type="nucleotide sequence ID" value="NZ_JACJST010000003.1"/>
</dbReference>
<dbReference type="Proteomes" id="UP000640531">
    <property type="component" value="Unassembled WGS sequence"/>
</dbReference>
<reference evidence="11 12" key="1">
    <citation type="journal article" date="2020" name="ISME J.">
        <title>Comparative genomics reveals insights into cyanobacterial evolution and habitat adaptation.</title>
        <authorList>
            <person name="Chen M.Y."/>
            <person name="Teng W.K."/>
            <person name="Zhao L."/>
            <person name="Hu C.X."/>
            <person name="Zhou Y.K."/>
            <person name="Han B.P."/>
            <person name="Song L.R."/>
            <person name="Shu W.S."/>
        </authorList>
    </citation>
    <scope>NUCLEOTIDE SEQUENCE [LARGE SCALE GENOMIC DNA]</scope>
    <source>
        <strain evidence="11 12">FACHB-196</strain>
    </source>
</reference>
<gene>
    <name evidence="11" type="ORF">H6G59_05620</name>
</gene>
<accession>A0ABR8FEU4</accession>
<feature type="domain" description="GH10" evidence="10">
    <location>
        <begin position="50"/>
        <end position="385"/>
    </location>
</feature>
<dbReference type="EC" id="3.2.1.8" evidence="9"/>
<dbReference type="EMBL" id="JACJST010000003">
    <property type="protein sequence ID" value="MBD2567385.1"/>
    <property type="molecule type" value="Genomic_DNA"/>
</dbReference>
<evidence type="ECO:0000313" key="12">
    <source>
        <dbReference type="Proteomes" id="UP000640531"/>
    </source>
</evidence>
<evidence type="ECO:0000256" key="9">
    <source>
        <dbReference type="RuleBase" id="RU361174"/>
    </source>
</evidence>
<evidence type="ECO:0000256" key="3">
    <source>
        <dbReference type="ARBA" id="ARBA00022651"/>
    </source>
</evidence>
<dbReference type="SUPFAM" id="SSF51445">
    <property type="entry name" value="(Trans)glycosidases"/>
    <property type="match status" value="1"/>
</dbReference>
<dbReference type="InterPro" id="IPR017853">
    <property type="entry name" value="GH"/>
</dbReference>
<evidence type="ECO:0000256" key="6">
    <source>
        <dbReference type="ARBA" id="ARBA00023277"/>
    </source>
</evidence>
<keyword evidence="4" id="KW-0732">Signal</keyword>
<dbReference type="Gene3D" id="3.20.20.80">
    <property type="entry name" value="Glycosidases"/>
    <property type="match status" value="1"/>
</dbReference>
<keyword evidence="3" id="KW-0858">Xylan degradation</keyword>
<dbReference type="PROSITE" id="PS51760">
    <property type="entry name" value="GH10_2"/>
    <property type="match status" value="1"/>
</dbReference>
<comment type="similarity">
    <text evidence="2 9">Belongs to the glycosyl hydrolase 10 (cellulase F) family.</text>
</comment>
<keyword evidence="7 9" id="KW-0326">Glycosidase</keyword>
<dbReference type="InterPro" id="IPR001000">
    <property type="entry name" value="GH10_dom"/>
</dbReference>
<evidence type="ECO:0000256" key="1">
    <source>
        <dbReference type="ARBA" id="ARBA00000681"/>
    </source>
</evidence>
<dbReference type="InterPro" id="IPR044846">
    <property type="entry name" value="GH10"/>
</dbReference>
<evidence type="ECO:0000256" key="4">
    <source>
        <dbReference type="ARBA" id="ARBA00022729"/>
    </source>
</evidence>
<keyword evidence="5 9" id="KW-0378">Hydrolase</keyword>
<keyword evidence="8 9" id="KW-0624">Polysaccharide degradation</keyword>